<feature type="chain" id="PRO_5043866321" evidence="4">
    <location>
        <begin position="19"/>
        <end position="639"/>
    </location>
</feature>
<dbReference type="Pfam" id="PF05199">
    <property type="entry name" value="GMC_oxred_C"/>
    <property type="match status" value="1"/>
</dbReference>
<dbReference type="Pfam" id="PF00732">
    <property type="entry name" value="GMC_oxred_N"/>
    <property type="match status" value="1"/>
</dbReference>
<dbReference type="GO" id="GO:0044550">
    <property type="term" value="P:secondary metabolite biosynthetic process"/>
    <property type="evidence" value="ECO:0007669"/>
    <property type="project" value="TreeGrafter"/>
</dbReference>
<keyword evidence="4" id="KW-0732">Signal</keyword>
<dbReference type="SUPFAM" id="SSF54373">
    <property type="entry name" value="FAD-linked reductases, C-terminal domain"/>
    <property type="match status" value="1"/>
</dbReference>
<accession>A0AAV9H4E1</accession>
<dbReference type="PANTHER" id="PTHR11552:SF115">
    <property type="entry name" value="DEHYDROGENASE XPTC-RELATED"/>
    <property type="match status" value="1"/>
</dbReference>
<feature type="binding site" evidence="3">
    <location>
        <position position="118"/>
    </location>
    <ligand>
        <name>FAD</name>
        <dbReference type="ChEBI" id="CHEBI:57692"/>
    </ligand>
</feature>
<comment type="cofactor">
    <cofactor evidence="3">
        <name>FAD</name>
        <dbReference type="ChEBI" id="CHEBI:57692"/>
    </cofactor>
</comment>
<dbReference type="InterPro" id="IPR012132">
    <property type="entry name" value="GMC_OxRdtase"/>
</dbReference>
<feature type="signal peptide" evidence="4">
    <location>
        <begin position="1"/>
        <end position="18"/>
    </location>
</feature>
<feature type="binding site" evidence="3">
    <location>
        <begin position="46"/>
        <end position="47"/>
    </location>
    <ligand>
        <name>FAD</name>
        <dbReference type="ChEBI" id="CHEBI:57692"/>
    </ligand>
</feature>
<evidence type="ECO:0000256" key="1">
    <source>
        <dbReference type="ARBA" id="ARBA00010790"/>
    </source>
</evidence>
<proteinExistence type="inferred from homology"/>
<keyword evidence="3" id="KW-0274">FAD</keyword>
<evidence type="ECO:0000256" key="2">
    <source>
        <dbReference type="PIRSR" id="PIRSR000137-1"/>
    </source>
</evidence>
<feature type="active site" description="Proton donor" evidence="2">
    <location>
        <position position="575"/>
    </location>
</feature>
<dbReference type="Gene3D" id="3.50.50.60">
    <property type="entry name" value="FAD/NAD(P)-binding domain"/>
    <property type="match status" value="1"/>
</dbReference>
<comment type="similarity">
    <text evidence="1">Belongs to the GMC oxidoreductase family.</text>
</comment>
<evidence type="ECO:0000256" key="4">
    <source>
        <dbReference type="SAM" id="SignalP"/>
    </source>
</evidence>
<reference evidence="6" key="2">
    <citation type="submission" date="2023-05" db="EMBL/GenBank/DDBJ databases">
        <authorList>
            <consortium name="Lawrence Berkeley National Laboratory"/>
            <person name="Steindorff A."/>
            <person name="Hensen N."/>
            <person name="Bonometti L."/>
            <person name="Westerberg I."/>
            <person name="Brannstrom I.O."/>
            <person name="Guillou S."/>
            <person name="Cros-Aarteil S."/>
            <person name="Calhoun S."/>
            <person name="Haridas S."/>
            <person name="Kuo A."/>
            <person name="Mondo S."/>
            <person name="Pangilinan J."/>
            <person name="Riley R."/>
            <person name="Labutti K."/>
            <person name="Andreopoulos B."/>
            <person name="Lipzen A."/>
            <person name="Chen C."/>
            <person name="Yanf M."/>
            <person name="Daum C."/>
            <person name="Ng V."/>
            <person name="Clum A."/>
            <person name="Ohm R."/>
            <person name="Martin F."/>
            <person name="Silar P."/>
            <person name="Natvig D."/>
            <person name="Lalanne C."/>
            <person name="Gautier V."/>
            <person name="Ament-Velasquez S.L."/>
            <person name="Kruys A."/>
            <person name="Hutchinson M.I."/>
            <person name="Powell A.J."/>
            <person name="Barry K."/>
            <person name="Miller A.N."/>
            <person name="Grigoriev I.V."/>
            <person name="Debuchy R."/>
            <person name="Gladieux P."/>
            <person name="Thoren M.H."/>
            <person name="Johannesson H."/>
        </authorList>
    </citation>
    <scope>NUCLEOTIDE SEQUENCE</scope>
    <source>
        <strain evidence="6">PSN243</strain>
    </source>
</reference>
<dbReference type="PROSITE" id="PS00624">
    <property type="entry name" value="GMC_OXRED_2"/>
    <property type="match status" value="1"/>
</dbReference>
<dbReference type="InterPro" id="IPR036188">
    <property type="entry name" value="FAD/NAD-bd_sf"/>
</dbReference>
<keyword evidence="7" id="KW-1185">Reference proteome</keyword>
<dbReference type="PIRSF" id="PIRSF000137">
    <property type="entry name" value="Alcohol_oxidase"/>
    <property type="match status" value="1"/>
</dbReference>
<feature type="binding site" evidence="3">
    <location>
        <position position="269"/>
    </location>
    <ligand>
        <name>FAD</name>
        <dbReference type="ChEBI" id="CHEBI:57692"/>
    </ligand>
</feature>
<dbReference type="EMBL" id="MU865915">
    <property type="protein sequence ID" value="KAK4455099.1"/>
    <property type="molecule type" value="Genomic_DNA"/>
</dbReference>
<evidence type="ECO:0000313" key="7">
    <source>
        <dbReference type="Proteomes" id="UP001321760"/>
    </source>
</evidence>
<sequence length="639" mass="68843">MGGLGVALLSLQVVVAAAAVGPNANLKRQVSQLRPSYDFVVIGGGTSGLTVANRLTGALTSKNTLVIEYGEVRFAPGQFDPPTEWITPHPNSAPSWTLFSLPNPEMNNRAAVVLAGQVLGGSSAVNGMFFDRGSRHDYDAISKVAGAGPAWNWNSLLPYFKKSVTFTEPSPEVAQLYNYTWDVSAYGGTGPIYSTYSSFQWADQPVLDNAWRDMGVQPPQECAGGNKEGICWVPASQHPVTGQRSHAGLGHYANVQPRPNYDLLVKHQVVRVVWPNNKPKSGPPLVEVRSLETNQLFNVTVTGEVILSAGALHTPTVLQRSGIGHASYLQGAGIPVLLDLPGVGSNLQDHSGPMVTWNYSQPYDASQFFPLPSEMRNATFKAEATAAFSETPAQGPYTLAGGNSAIFVSLPHLTSSFRQITHKIRQMAAHSTFASYLPEDLRTSKPILAGYKEQLLTLAELLEKPSSPSLESPWATSESPNSQALSFLLHPLSRGTVRLNLTDPLSPPVLDYRSGSNPVDFDMHLAHVRYLRRLLDTPTLQGFGAFETAPGAAVAADDELLKNYVKERSFLSFMHPCCTAAMMPKPKGGVVDKDLKVHGAKGLRVVDMSVLPLVPAAHLSATAYAVGEKAADIILDDWN</sequence>
<dbReference type="Gene3D" id="3.30.560.10">
    <property type="entry name" value="Glucose Oxidase, domain 3"/>
    <property type="match status" value="1"/>
</dbReference>
<dbReference type="GO" id="GO:0050660">
    <property type="term" value="F:flavin adenine dinucleotide binding"/>
    <property type="evidence" value="ECO:0007669"/>
    <property type="project" value="InterPro"/>
</dbReference>
<keyword evidence="3" id="KW-0285">Flavoprotein</keyword>
<evidence type="ECO:0000313" key="6">
    <source>
        <dbReference type="EMBL" id="KAK4455099.1"/>
    </source>
</evidence>
<feature type="active site" description="Proton acceptor" evidence="2">
    <location>
        <position position="618"/>
    </location>
</feature>
<dbReference type="GO" id="GO:0016614">
    <property type="term" value="F:oxidoreductase activity, acting on CH-OH group of donors"/>
    <property type="evidence" value="ECO:0007669"/>
    <property type="project" value="InterPro"/>
</dbReference>
<dbReference type="PANTHER" id="PTHR11552">
    <property type="entry name" value="GLUCOSE-METHANOL-CHOLINE GMC OXIDOREDUCTASE"/>
    <property type="match status" value="1"/>
</dbReference>
<feature type="domain" description="Glucose-methanol-choline oxidoreductase N-terminal" evidence="5">
    <location>
        <begin position="310"/>
        <end position="324"/>
    </location>
</feature>
<dbReference type="Proteomes" id="UP001321760">
    <property type="component" value="Unassembled WGS sequence"/>
</dbReference>
<comment type="caution">
    <text evidence="6">The sequence shown here is derived from an EMBL/GenBank/DDBJ whole genome shotgun (WGS) entry which is preliminary data.</text>
</comment>
<name>A0AAV9H4E1_9PEZI</name>
<organism evidence="6 7">
    <name type="scientific">Podospora aff. communis PSN243</name>
    <dbReference type="NCBI Taxonomy" id="3040156"/>
    <lineage>
        <taxon>Eukaryota</taxon>
        <taxon>Fungi</taxon>
        <taxon>Dikarya</taxon>
        <taxon>Ascomycota</taxon>
        <taxon>Pezizomycotina</taxon>
        <taxon>Sordariomycetes</taxon>
        <taxon>Sordariomycetidae</taxon>
        <taxon>Sordariales</taxon>
        <taxon>Podosporaceae</taxon>
        <taxon>Podospora</taxon>
    </lineage>
</organism>
<evidence type="ECO:0000259" key="5">
    <source>
        <dbReference type="PROSITE" id="PS00624"/>
    </source>
</evidence>
<evidence type="ECO:0000256" key="3">
    <source>
        <dbReference type="PIRSR" id="PIRSR000137-2"/>
    </source>
</evidence>
<protein>
    <submittedName>
        <fullName evidence="6">GMC oxidoreductase</fullName>
    </submittedName>
</protein>
<dbReference type="InterPro" id="IPR000172">
    <property type="entry name" value="GMC_OxRdtase_N"/>
</dbReference>
<dbReference type="SUPFAM" id="SSF51905">
    <property type="entry name" value="FAD/NAD(P)-binding domain"/>
    <property type="match status" value="1"/>
</dbReference>
<dbReference type="AlphaFoldDB" id="A0AAV9H4E1"/>
<reference evidence="6" key="1">
    <citation type="journal article" date="2023" name="Mol. Phylogenet. Evol.">
        <title>Genome-scale phylogeny and comparative genomics of the fungal order Sordariales.</title>
        <authorList>
            <person name="Hensen N."/>
            <person name="Bonometti L."/>
            <person name="Westerberg I."/>
            <person name="Brannstrom I.O."/>
            <person name="Guillou S."/>
            <person name="Cros-Aarteil S."/>
            <person name="Calhoun S."/>
            <person name="Haridas S."/>
            <person name="Kuo A."/>
            <person name="Mondo S."/>
            <person name="Pangilinan J."/>
            <person name="Riley R."/>
            <person name="LaButti K."/>
            <person name="Andreopoulos B."/>
            <person name="Lipzen A."/>
            <person name="Chen C."/>
            <person name="Yan M."/>
            <person name="Daum C."/>
            <person name="Ng V."/>
            <person name="Clum A."/>
            <person name="Steindorff A."/>
            <person name="Ohm R.A."/>
            <person name="Martin F."/>
            <person name="Silar P."/>
            <person name="Natvig D.O."/>
            <person name="Lalanne C."/>
            <person name="Gautier V."/>
            <person name="Ament-Velasquez S.L."/>
            <person name="Kruys A."/>
            <person name="Hutchinson M.I."/>
            <person name="Powell A.J."/>
            <person name="Barry K."/>
            <person name="Miller A.N."/>
            <person name="Grigoriev I.V."/>
            <person name="Debuchy R."/>
            <person name="Gladieux P."/>
            <person name="Hiltunen Thoren M."/>
            <person name="Johannesson H."/>
        </authorList>
    </citation>
    <scope>NUCLEOTIDE SEQUENCE</scope>
    <source>
        <strain evidence="6">PSN243</strain>
    </source>
</reference>
<dbReference type="InterPro" id="IPR007867">
    <property type="entry name" value="GMC_OxRtase_C"/>
</dbReference>
<gene>
    <name evidence="6" type="ORF">QBC34DRAFT_107738</name>
</gene>